<keyword evidence="3" id="KW-1185">Reference proteome</keyword>
<gene>
    <name evidence="2" type="ORF">D9615_005732</name>
</gene>
<evidence type="ECO:0000313" key="3">
    <source>
        <dbReference type="Proteomes" id="UP000565441"/>
    </source>
</evidence>
<sequence length="406" mass="45557">MSLLPNPWEGPTPVSQEQPGIVVTLRLFRNIHKHCHTGTYPYELLKGRPDRVPFYEIVGRGPPPKDVSGNPGDLYIDSNHPFVVYIRNNVEWKAWNERSGTDGKPKRIRLAPHPNLVDRYLWRNKRSLNWLTESTIKETGIYPRTSSIDPIESLADLFQHTRESMSAVGSSSEELAALGKRERENPIPSPDILDPLNYKKQKFEDTSVNQSLAALKRYSTVSDEDFADRADGNIEIASVRHSQGGRAFNLSSKANELTAFIAEADEARISAEGKARFLIVDPALDALKTEMRAREDAENKISALETKLSGLLDAKEQDELARIVHSQKNVKERRMHKLKQNLDKNDLSRVDTAVQITILKASVDDLTAQNIETEKKFKQASLALAASDSSLAKLRSKIQELLESDG</sequence>
<accession>A0A8H5HAH1</accession>
<dbReference type="AlphaFoldDB" id="A0A8H5HAH1"/>
<evidence type="ECO:0000313" key="2">
    <source>
        <dbReference type="EMBL" id="KAF5379694.1"/>
    </source>
</evidence>
<organism evidence="2 3">
    <name type="scientific">Tricholomella constricta</name>
    <dbReference type="NCBI Taxonomy" id="117010"/>
    <lineage>
        <taxon>Eukaryota</taxon>
        <taxon>Fungi</taxon>
        <taxon>Dikarya</taxon>
        <taxon>Basidiomycota</taxon>
        <taxon>Agaricomycotina</taxon>
        <taxon>Agaricomycetes</taxon>
        <taxon>Agaricomycetidae</taxon>
        <taxon>Agaricales</taxon>
        <taxon>Tricholomatineae</taxon>
        <taxon>Lyophyllaceae</taxon>
        <taxon>Tricholomella</taxon>
    </lineage>
</organism>
<dbReference type="OrthoDB" id="3035480at2759"/>
<keyword evidence="1" id="KW-0175">Coiled coil</keyword>
<protein>
    <submittedName>
        <fullName evidence="2">Uncharacterized protein</fullName>
    </submittedName>
</protein>
<comment type="caution">
    <text evidence="2">The sequence shown here is derived from an EMBL/GenBank/DDBJ whole genome shotgun (WGS) entry which is preliminary data.</text>
</comment>
<reference evidence="2 3" key="1">
    <citation type="journal article" date="2020" name="ISME J.">
        <title>Uncovering the hidden diversity of litter-decomposition mechanisms in mushroom-forming fungi.</title>
        <authorList>
            <person name="Floudas D."/>
            <person name="Bentzer J."/>
            <person name="Ahren D."/>
            <person name="Johansson T."/>
            <person name="Persson P."/>
            <person name="Tunlid A."/>
        </authorList>
    </citation>
    <scope>NUCLEOTIDE SEQUENCE [LARGE SCALE GENOMIC DNA]</scope>
    <source>
        <strain evidence="2 3">CBS 661.87</strain>
    </source>
</reference>
<dbReference type="EMBL" id="JAACJP010000015">
    <property type="protein sequence ID" value="KAF5379694.1"/>
    <property type="molecule type" value="Genomic_DNA"/>
</dbReference>
<evidence type="ECO:0000256" key="1">
    <source>
        <dbReference type="SAM" id="Coils"/>
    </source>
</evidence>
<dbReference type="Proteomes" id="UP000565441">
    <property type="component" value="Unassembled WGS sequence"/>
</dbReference>
<name>A0A8H5HAH1_9AGAR</name>
<feature type="coiled-coil region" evidence="1">
    <location>
        <begin position="287"/>
        <end position="314"/>
    </location>
</feature>
<proteinExistence type="predicted"/>